<keyword evidence="14" id="KW-0961">Cell wall biogenesis/degradation</keyword>
<dbReference type="PANTHER" id="PTHR10963">
    <property type="entry name" value="GLYCOSYL HYDROLASE-RELATED"/>
    <property type="match status" value="1"/>
</dbReference>
<dbReference type="PIRSF" id="PIRSF037299">
    <property type="entry name" value="Glycosidase_CRH1_prd"/>
    <property type="match status" value="1"/>
</dbReference>
<feature type="compositionally biased region" description="Low complexity" evidence="17">
    <location>
        <begin position="284"/>
        <end position="353"/>
    </location>
</feature>
<dbReference type="OrthoDB" id="4781at2759"/>
<evidence type="ECO:0000256" key="16">
    <source>
        <dbReference type="PIRNR" id="PIRNR037299"/>
    </source>
</evidence>
<evidence type="ECO:0000256" key="6">
    <source>
        <dbReference type="ARBA" id="ARBA00022679"/>
    </source>
</evidence>
<evidence type="ECO:0000256" key="13">
    <source>
        <dbReference type="ARBA" id="ARBA00023295"/>
    </source>
</evidence>
<dbReference type="AlphaFoldDB" id="A0A167ED55"/>
<dbReference type="GO" id="GO:0008843">
    <property type="term" value="F:endochitinase activity"/>
    <property type="evidence" value="ECO:0007669"/>
    <property type="project" value="UniProtKB-EC"/>
</dbReference>
<dbReference type="PANTHER" id="PTHR10963:SF68">
    <property type="entry name" value="GLYCOSIDASE CRH1-RELATED"/>
    <property type="match status" value="1"/>
</dbReference>
<dbReference type="Gene3D" id="2.60.120.200">
    <property type="match status" value="1"/>
</dbReference>
<evidence type="ECO:0000256" key="5">
    <source>
        <dbReference type="ARBA" id="ARBA00022676"/>
    </source>
</evidence>
<evidence type="ECO:0000256" key="4">
    <source>
        <dbReference type="ARBA" id="ARBA00022622"/>
    </source>
</evidence>
<evidence type="ECO:0000256" key="15">
    <source>
        <dbReference type="ARBA" id="ARBA00038074"/>
    </source>
</evidence>
<evidence type="ECO:0000256" key="3">
    <source>
        <dbReference type="ARBA" id="ARBA00004589"/>
    </source>
</evidence>
<dbReference type="STRING" id="1573173.A0A167ED55"/>
<evidence type="ECO:0000256" key="1">
    <source>
        <dbReference type="ARBA" id="ARBA00000822"/>
    </source>
</evidence>
<keyword evidence="7 18" id="KW-0732">Signal</keyword>
<feature type="chain" id="PRO_5007885688" description="Crh-like protein" evidence="18">
    <location>
        <begin position="22"/>
        <end position="378"/>
    </location>
</feature>
<keyword evidence="12" id="KW-0449">Lipoprotein</keyword>
<comment type="caution">
    <text evidence="19">The sequence shown here is derived from an EMBL/GenBank/DDBJ whole genome shotgun (WGS) entry which is preliminary data.</text>
</comment>
<comment type="catalytic activity">
    <reaction evidence="1">
        <text>Random endo-hydrolysis of N-acetyl-beta-D-glucosaminide (1-&gt;4)-beta-linkages in chitin and chitodextrins.</text>
        <dbReference type="EC" id="3.2.1.14"/>
    </reaction>
</comment>
<dbReference type="InterPro" id="IPR017168">
    <property type="entry name" value="CHR-like"/>
</dbReference>
<keyword evidence="13" id="KW-0326">Glycosidase</keyword>
<keyword evidence="6" id="KW-0808">Transferase</keyword>
<keyword evidence="11" id="KW-0325">Glycoprotein</keyword>
<keyword evidence="4" id="KW-0336">GPI-anchor</keyword>
<evidence type="ECO:0000313" key="20">
    <source>
        <dbReference type="Proteomes" id="UP000076584"/>
    </source>
</evidence>
<evidence type="ECO:0000256" key="14">
    <source>
        <dbReference type="ARBA" id="ARBA00023316"/>
    </source>
</evidence>
<evidence type="ECO:0000256" key="7">
    <source>
        <dbReference type="ARBA" id="ARBA00022729"/>
    </source>
</evidence>
<dbReference type="CDD" id="cd02183">
    <property type="entry name" value="GH16_fungal_CRH1_transglycosylase"/>
    <property type="match status" value="1"/>
</dbReference>
<name>A0A167ED55_COLIC</name>
<dbReference type="InterPro" id="IPR050546">
    <property type="entry name" value="Glycosyl_Hydrlase_16"/>
</dbReference>
<dbReference type="GO" id="GO:0098552">
    <property type="term" value="C:side of membrane"/>
    <property type="evidence" value="ECO:0007669"/>
    <property type="project" value="UniProtKB-KW"/>
</dbReference>
<feature type="region of interest" description="Disordered" evidence="17">
    <location>
        <begin position="275"/>
        <end position="353"/>
    </location>
</feature>
<keyword evidence="20" id="KW-1185">Reference proteome</keyword>
<evidence type="ECO:0000256" key="11">
    <source>
        <dbReference type="ARBA" id="ARBA00023180"/>
    </source>
</evidence>
<organism evidence="19 20">
    <name type="scientific">Colletotrichum incanum</name>
    <name type="common">Soybean anthracnose fungus</name>
    <dbReference type="NCBI Taxonomy" id="1573173"/>
    <lineage>
        <taxon>Eukaryota</taxon>
        <taxon>Fungi</taxon>
        <taxon>Dikarya</taxon>
        <taxon>Ascomycota</taxon>
        <taxon>Pezizomycotina</taxon>
        <taxon>Sordariomycetes</taxon>
        <taxon>Hypocreomycetidae</taxon>
        <taxon>Glomerellales</taxon>
        <taxon>Glomerellaceae</taxon>
        <taxon>Colletotrichum</taxon>
        <taxon>Colletotrichum spaethianum species complex</taxon>
    </lineage>
</organism>
<dbReference type="EMBL" id="LFIW01000748">
    <property type="protein sequence ID" value="KZL84985.1"/>
    <property type="molecule type" value="Genomic_DNA"/>
</dbReference>
<keyword evidence="8 16" id="KW-0378">Hydrolase</keyword>
<evidence type="ECO:0000256" key="9">
    <source>
        <dbReference type="ARBA" id="ARBA00023136"/>
    </source>
</evidence>
<dbReference type="GO" id="GO:0016757">
    <property type="term" value="F:glycosyltransferase activity"/>
    <property type="evidence" value="ECO:0007669"/>
    <property type="project" value="UniProtKB-KW"/>
</dbReference>
<dbReference type="Pfam" id="PF00722">
    <property type="entry name" value="Glyco_hydro_16"/>
    <property type="match status" value="1"/>
</dbReference>
<feature type="signal peptide" evidence="18">
    <location>
        <begin position="1"/>
        <end position="21"/>
    </location>
</feature>
<sequence length="378" mass="39528">MFSKILSVATVALATTSLVSAQTFTTCDPTKKDCPADPALGKSVSVDFTKGNDDSIFRKLDGTAVKFEDGGALFAINKETDAPTMASKKYIFFGKIDVVLKASPGQGVVTSVVLQSDDLDEIDWEWVGGDNAQVQTNYFGKGDTSTYDRGAYHPVSNPLNEYHTYTIDWTQESVKWIIDGALVRELKYADAKGGAMFPQTPMEVKIGTWVAGRKDAPKGTVEWAGGYTDFSKAPFNAYYKSISITDYQGNQGKKGAKEYVYGDRSGSWESIVIKTEGGSDDDTSSSASKTATKTESKTTLSTVTASGSSSASATASSEASATEEASSTATGSSSSGSAASGTTAGASSSPSTVSANSGFATKANLALGAAGLFFTFLL</sequence>
<proteinExistence type="inferred from homology"/>
<dbReference type="SUPFAM" id="SSF49899">
    <property type="entry name" value="Concanavalin A-like lectins/glucanases"/>
    <property type="match status" value="1"/>
</dbReference>
<evidence type="ECO:0000256" key="10">
    <source>
        <dbReference type="ARBA" id="ARBA00023157"/>
    </source>
</evidence>
<evidence type="ECO:0000256" key="12">
    <source>
        <dbReference type="ARBA" id="ARBA00023288"/>
    </source>
</evidence>
<keyword evidence="10" id="KW-1015">Disulfide bond</keyword>
<dbReference type="GO" id="GO:0031505">
    <property type="term" value="P:fungal-type cell wall organization"/>
    <property type="evidence" value="ECO:0007669"/>
    <property type="project" value="TreeGrafter"/>
</dbReference>
<accession>A0A167ED55</accession>
<dbReference type="InterPro" id="IPR013320">
    <property type="entry name" value="ConA-like_dom_sf"/>
</dbReference>
<dbReference type="InterPro" id="IPR000757">
    <property type="entry name" value="Beta-glucanase-like"/>
</dbReference>
<keyword evidence="9 16" id="KW-0472">Membrane</keyword>
<evidence type="ECO:0000313" key="19">
    <source>
        <dbReference type="EMBL" id="KZL84985.1"/>
    </source>
</evidence>
<evidence type="ECO:0000256" key="18">
    <source>
        <dbReference type="SAM" id="SignalP"/>
    </source>
</evidence>
<reference evidence="19 20" key="1">
    <citation type="submission" date="2015-06" db="EMBL/GenBank/DDBJ databases">
        <title>Survival trade-offs in plant roots during colonization by closely related pathogenic and mutualistic fungi.</title>
        <authorList>
            <person name="Hacquard S."/>
            <person name="Kracher B."/>
            <person name="Hiruma K."/>
            <person name="Weinman A."/>
            <person name="Muench P."/>
            <person name="Garrido Oter R."/>
            <person name="Ver Loren van Themaat E."/>
            <person name="Dallerey J.-F."/>
            <person name="Damm U."/>
            <person name="Henrissat B."/>
            <person name="Lespinet O."/>
            <person name="Thon M."/>
            <person name="Kemen E."/>
            <person name="McHardy A.C."/>
            <person name="Schulze-Lefert P."/>
            <person name="O'Connell R.J."/>
        </authorList>
    </citation>
    <scope>NUCLEOTIDE SEQUENCE [LARGE SCALE GENOMIC DNA]</scope>
    <source>
        <strain evidence="19 20">MAFF 238704</strain>
    </source>
</reference>
<gene>
    <name evidence="19" type="ORF">CI238_04095</name>
</gene>
<comment type="similarity">
    <text evidence="15">Belongs to the glycosyl hydrolase 16 family. CRH1 subfamily.</text>
</comment>
<dbReference type="EC" id="3.2.-.-" evidence="16"/>
<evidence type="ECO:0000256" key="2">
    <source>
        <dbReference type="ARBA" id="ARBA00004196"/>
    </source>
</evidence>
<dbReference type="Proteomes" id="UP000076584">
    <property type="component" value="Unassembled WGS sequence"/>
</dbReference>
<dbReference type="GO" id="GO:0005975">
    <property type="term" value="P:carbohydrate metabolic process"/>
    <property type="evidence" value="ECO:0007669"/>
    <property type="project" value="InterPro"/>
</dbReference>
<keyword evidence="5" id="KW-0328">Glycosyltransferase</keyword>
<evidence type="ECO:0000256" key="8">
    <source>
        <dbReference type="ARBA" id="ARBA00022801"/>
    </source>
</evidence>
<dbReference type="GO" id="GO:0009277">
    <property type="term" value="C:fungal-type cell wall"/>
    <property type="evidence" value="ECO:0007669"/>
    <property type="project" value="TreeGrafter"/>
</dbReference>
<comment type="subcellular location">
    <subcellularLocation>
        <location evidence="2">Cell envelope</location>
    </subcellularLocation>
    <subcellularLocation>
        <location evidence="3">Membrane</location>
        <topology evidence="3">Lipid-anchor</topology>
        <topology evidence="3">GPI-anchor</topology>
    </subcellularLocation>
</comment>
<protein>
    <recommendedName>
        <fullName evidence="16">Crh-like protein</fullName>
        <ecNumber evidence="16">3.2.-.-</ecNumber>
    </recommendedName>
</protein>
<evidence type="ECO:0000256" key="17">
    <source>
        <dbReference type="SAM" id="MobiDB-lite"/>
    </source>
</evidence>
<dbReference type="PROSITE" id="PS51762">
    <property type="entry name" value="GH16_2"/>
    <property type="match status" value="1"/>
</dbReference>